<keyword evidence="6" id="KW-0479">Metal-binding</keyword>
<comment type="caution">
    <text evidence="14">The sequence shown here is derived from an EMBL/GenBank/DDBJ whole genome shotgun (WGS) entry which is preliminary data.</text>
</comment>
<feature type="domain" description="E3 Ubiquitin ligase MUL1-like" evidence="13">
    <location>
        <begin position="116"/>
        <end position="273"/>
    </location>
</feature>
<evidence type="ECO:0000256" key="10">
    <source>
        <dbReference type="ARBA" id="ARBA00022989"/>
    </source>
</evidence>
<dbReference type="AlphaFoldDB" id="A0A4R6SPA4"/>
<keyword evidence="15" id="KW-1185">Reference proteome</keyword>
<keyword evidence="9" id="KW-0862">Zinc</keyword>
<evidence type="ECO:0000256" key="11">
    <source>
        <dbReference type="ARBA" id="ARBA00023136"/>
    </source>
</evidence>
<evidence type="ECO:0000259" key="13">
    <source>
        <dbReference type="Pfam" id="PF12483"/>
    </source>
</evidence>
<evidence type="ECO:0000256" key="4">
    <source>
        <dbReference type="ARBA" id="ARBA00022679"/>
    </source>
</evidence>
<dbReference type="InterPro" id="IPR022170">
    <property type="entry name" value="MUL1-like"/>
</dbReference>
<dbReference type="GO" id="GO:0016020">
    <property type="term" value="C:membrane"/>
    <property type="evidence" value="ECO:0007669"/>
    <property type="project" value="UniProtKB-SubCell"/>
</dbReference>
<evidence type="ECO:0000256" key="6">
    <source>
        <dbReference type="ARBA" id="ARBA00022723"/>
    </source>
</evidence>
<evidence type="ECO:0000256" key="1">
    <source>
        <dbReference type="ARBA" id="ARBA00000900"/>
    </source>
</evidence>
<keyword evidence="4" id="KW-0808">Transferase</keyword>
<comment type="subcellular location">
    <subcellularLocation>
        <location evidence="2">Membrane</location>
        <topology evidence="2">Multi-pass membrane protein</topology>
    </subcellularLocation>
</comment>
<dbReference type="Proteomes" id="UP000295444">
    <property type="component" value="Unassembled WGS sequence"/>
</dbReference>
<evidence type="ECO:0000313" key="14">
    <source>
        <dbReference type="EMBL" id="TDQ05847.1"/>
    </source>
</evidence>
<dbReference type="EC" id="2.3.2.27" evidence="3"/>
<feature type="transmembrane region" description="Helical" evidence="12">
    <location>
        <begin position="258"/>
        <end position="279"/>
    </location>
</feature>
<evidence type="ECO:0000256" key="3">
    <source>
        <dbReference type="ARBA" id="ARBA00012483"/>
    </source>
</evidence>
<dbReference type="GO" id="GO:0061630">
    <property type="term" value="F:ubiquitin protein ligase activity"/>
    <property type="evidence" value="ECO:0007669"/>
    <property type="project" value="UniProtKB-EC"/>
</dbReference>
<comment type="catalytic activity">
    <reaction evidence="1">
        <text>S-ubiquitinyl-[E2 ubiquitin-conjugating enzyme]-L-cysteine + [acceptor protein]-L-lysine = [E2 ubiquitin-conjugating enzyme]-L-cysteine + N(6)-ubiquitinyl-[acceptor protein]-L-lysine.</text>
        <dbReference type="EC" id="2.3.2.27"/>
    </reaction>
</comment>
<dbReference type="PANTHER" id="PTHR47568">
    <property type="match status" value="1"/>
</dbReference>
<organism evidence="14 15">
    <name type="scientific">Labedaea rhizosphaerae</name>
    <dbReference type="NCBI Taxonomy" id="598644"/>
    <lineage>
        <taxon>Bacteria</taxon>
        <taxon>Bacillati</taxon>
        <taxon>Actinomycetota</taxon>
        <taxon>Actinomycetes</taxon>
        <taxon>Pseudonocardiales</taxon>
        <taxon>Pseudonocardiaceae</taxon>
        <taxon>Labedaea</taxon>
    </lineage>
</organism>
<keyword evidence="5 12" id="KW-0812">Transmembrane</keyword>
<proteinExistence type="predicted"/>
<keyword evidence="10 12" id="KW-1133">Transmembrane helix</keyword>
<keyword evidence="11 12" id="KW-0472">Membrane</keyword>
<keyword evidence="8" id="KW-0833">Ubl conjugation pathway</keyword>
<feature type="transmembrane region" description="Helical" evidence="12">
    <location>
        <begin position="19"/>
        <end position="40"/>
    </location>
</feature>
<reference evidence="14 15" key="1">
    <citation type="submission" date="2019-03" db="EMBL/GenBank/DDBJ databases">
        <title>Genomic Encyclopedia of Type Strains, Phase IV (KMG-IV): sequencing the most valuable type-strain genomes for metagenomic binning, comparative biology and taxonomic classification.</title>
        <authorList>
            <person name="Goeker M."/>
        </authorList>
    </citation>
    <scope>NUCLEOTIDE SEQUENCE [LARGE SCALE GENOMIC DNA]</scope>
    <source>
        <strain evidence="14 15">DSM 45361</strain>
    </source>
</reference>
<accession>A0A4R6SPA4</accession>
<evidence type="ECO:0000256" key="5">
    <source>
        <dbReference type="ARBA" id="ARBA00022692"/>
    </source>
</evidence>
<evidence type="ECO:0000313" key="15">
    <source>
        <dbReference type="Proteomes" id="UP000295444"/>
    </source>
</evidence>
<gene>
    <name evidence="14" type="ORF">EV186_1011825</name>
</gene>
<evidence type="ECO:0000256" key="12">
    <source>
        <dbReference type="SAM" id="Phobius"/>
    </source>
</evidence>
<name>A0A4R6SPA4_LABRH</name>
<evidence type="ECO:0000256" key="8">
    <source>
        <dbReference type="ARBA" id="ARBA00022786"/>
    </source>
</evidence>
<evidence type="ECO:0000256" key="7">
    <source>
        <dbReference type="ARBA" id="ARBA00022771"/>
    </source>
</evidence>
<keyword evidence="7" id="KW-0863">Zinc-finger</keyword>
<dbReference type="GO" id="GO:0016567">
    <property type="term" value="P:protein ubiquitination"/>
    <property type="evidence" value="ECO:0007669"/>
    <property type="project" value="InterPro"/>
</dbReference>
<dbReference type="InterPro" id="IPR044231">
    <property type="entry name" value="SP1/SPL1"/>
</dbReference>
<dbReference type="PANTHER" id="PTHR47568:SF2">
    <property type="entry name" value="E3 UBIQUITIN-PROTEIN LIGASE SP1-RELATED"/>
    <property type="match status" value="1"/>
</dbReference>
<dbReference type="GO" id="GO:0008270">
    <property type="term" value="F:zinc ion binding"/>
    <property type="evidence" value="ECO:0007669"/>
    <property type="project" value="UniProtKB-KW"/>
</dbReference>
<evidence type="ECO:0000256" key="2">
    <source>
        <dbReference type="ARBA" id="ARBA00004141"/>
    </source>
</evidence>
<dbReference type="EMBL" id="SNXZ01000001">
    <property type="protein sequence ID" value="TDQ05847.1"/>
    <property type="molecule type" value="Genomic_DNA"/>
</dbReference>
<sequence length="280" mass="30781">MIVDASAAVTAARHGGSNISTMLIIGIVLVVASVVGFFFMRNAQKRLHAMIGTETLTIPQLEEARKISDELGNRGGFRKVAEVVGAAHPRPEGPLTAEISKTECVWYRYQVERQYEDVEYRDGNRRTVKRTETVAQHTSFEGYALIDEAGRTLGVDPNGTNPDGVEQTVSRFEQAVNNPGQVEMFGIKLPNFFNSGGGTIGFEYKEWVIRPGRRLYVLGEVHDKIGPLVIAKPQEGPFIISNRTEDELRASATKQHNLFRIGVLAAFALGVVLTVLGIVK</sequence>
<protein>
    <recommendedName>
        <fullName evidence="3">RING-type E3 ubiquitin transferase</fullName>
        <ecNumber evidence="3">2.3.2.27</ecNumber>
    </recommendedName>
</protein>
<evidence type="ECO:0000256" key="9">
    <source>
        <dbReference type="ARBA" id="ARBA00022833"/>
    </source>
</evidence>
<dbReference type="Pfam" id="PF12483">
    <property type="entry name" value="GIDE"/>
    <property type="match status" value="1"/>
</dbReference>